<dbReference type="Pfam" id="PF00385">
    <property type="entry name" value="Chromo"/>
    <property type="match status" value="1"/>
</dbReference>
<dbReference type="AlphaFoldDB" id="A0A430LIE6"/>
<feature type="region of interest" description="Disordered" evidence="2">
    <location>
        <begin position="94"/>
        <end position="115"/>
    </location>
</feature>
<evidence type="ECO:0000256" key="1">
    <source>
        <dbReference type="ARBA" id="ARBA00011353"/>
    </source>
</evidence>
<evidence type="ECO:0000313" key="4">
    <source>
        <dbReference type="EMBL" id="RTE75460.1"/>
    </source>
</evidence>
<dbReference type="Proteomes" id="UP000287124">
    <property type="component" value="Unassembled WGS sequence"/>
</dbReference>
<proteinExistence type="predicted"/>
<dbReference type="EMBL" id="MIKF01000185">
    <property type="protein sequence ID" value="RTE75460.1"/>
    <property type="molecule type" value="Genomic_DNA"/>
</dbReference>
<gene>
    <name evidence="4" type="ORF">BHE90_010075</name>
</gene>
<comment type="subunit">
    <text evidence="1">Component of the NuA4 histone acetyltransferase complex.</text>
</comment>
<evidence type="ECO:0000259" key="3">
    <source>
        <dbReference type="PROSITE" id="PS50013"/>
    </source>
</evidence>
<protein>
    <recommendedName>
        <fullName evidence="3">Chromo domain-containing protein</fullName>
    </recommendedName>
</protein>
<sequence>MSVNGSIISSPKPEPASDIVQHPSGAHSFPTTTVTSGDDSDALQYEACLTDDILHFLSTAVFARHRGLHPLGARVHLKDPPWFDADAPPSLPRFLFQDPARTRPTRSRLGPTSVTPFSYAITLPHQPQSRTQSKRERRLYPALSCVASDLYNVHASLLRARDRTMAIGTSTKEGDVPTVREKNGAGRKMPSDEEVSEELPTSATPPKTTSIASPGAAEQNEPKSIEERRGKKYAEANGAIPTASGSEGKPLAEIQDTRGEVDELVDHHVKEDDSTVDFKVRWKGSDETSWEPERNLQEDVPTLVYKYWDGLGGRDTATGLKFYHVFKILKLYSPPVNSKDSQYTHIVQWVGYPLTETTPECESKLRRIAPQELKKFDVRELERGATGSQKRNNSRGPGRPRKKVRSAKN</sequence>
<evidence type="ECO:0000313" key="5">
    <source>
        <dbReference type="Proteomes" id="UP000287124"/>
    </source>
</evidence>
<dbReference type="SUPFAM" id="SSF54160">
    <property type="entry name" value="Chromo domain-like"/>
    <property type="match status" value="1"/>
</dbReference>
<feature type="domain" description="Chromo" evidence="3">
    <location>
        <begin position="259"/>
        <end position="309"/>
    </location>
</feature>
<dbReference type="GO" id="GO:0006338">
    <property type="term" value="P:chromatin remodeling"/>
    <property type="evidence" value="ECO:0007669"/>
    <property type="project" value="UniProtKB-ARBA"/>
</dbReference>
<feature type="compositionally biased region" description="Basic and acidic residues" evidence="2">
    <location>
        <begin position="172"/>
        <end position="184"/>
    </location>
</feature>
<keyword evidence="5" id="KW-1185">Reference proteome</keyword>
<dbReference type="InterPro" id="IPR023780">
    <property type="entry name" value="Chromo_domain"/>
</dbReference>
<organism evidence="4 5">
    <name type="scientific">Fusarium euwallaceae</name>
    <dbReference type="NCBI Taxonomy" id="1147111"/>
    <lineage>
        <taxon>Eukaryota</taxon>
        <taxon>Fungi</taxon>
        <taxon>Dikarya</taxon>
        <taxon>Ascomycota</taxon>
        <taxon>Pezizomycotina</taxon>
        <taxon>Sordariomycetes</taxon>
        <taxon>Hypocreomycetidae</taxon>
        <taxon>Hypocreales</taxon>
        <taxon>Nectriaceae</taxon>
        <taxon>Fusarium</taxon>
        <taxon>Fusarium solani species complex</taxon>
    </lineage>
</organism>
<feature type="compositionally biased region" description="Polar residues" evidence="2">
    <location>
        <begin position="386"/>
        <end position="395"/>
    </location>
</feature>
<feature type="region of interest" description="Disordered" evidence="2">
    <location>
        <begin position="1"/>
        <end position="37"/>
    </location>
</feature>
<feature type="compositionally biased region" description="Polar residues" evidence="2">
    <location>
        <begin position="199"/>
        <end position="212"/>
    </location>
</feature>
<feature type="domain" description="Chromo" evidence="3">
    <location>
        <begin position="323"/>
        <end position="388"/>
    </location>
</feature>
<feature type="region of interest" description="Disordered" evidence="2">
    <location>
        <begin position="168"/>
        <end position="228"/>
    </location>
</feature>
<comment type="caution">
    <text evidence="4">The sequence shown here is derived from an EMBL/GenBank/DDBJ whole genome shotgun (WGS) entry which is preliminary data.</text>
</comment>
<dbReference type="InterPro" id="IPR000953">
    <property type="entry name" value="Chromo/chromo_shadow_dom"/>
</dbReference>
<dbReference type="CDD" id="cd00024">
    <property type="entry name" value="CD_CSD"/>
    <property type="match status" value="1"/>
</dbReference>
<accession>A0A430LIE6</accession>
<reference evidence="4 5" key="1">
    <citation type="submission" date="2017-06" db="EMBL/GenBank/DDBJ databases">
        <title>Comparative genomic analysis of Ambrosia Fusariam Clade fungi.</title>
        <authorList>
            <person name="Stajich J.E."/>
            <person name="Carrillo J."/>
            <person name="Kijimoto T."/>
            <person name="Eskalen A."/>
            <person name="O'Donnell K."/>
            <person name="Kasson M."/>
        </authorList>
    </citation>
    <scope>NUCLEOTIDE SEQUENCE [LARGE SCALE GENOMIC DNA]</scope>
    <source>
        <strain evidence="4 5">UCR1854</strain>
    </source>
</reference>
<feature type="region of interest" description="Disordered" evidence="2">
    <location>
        <begin position="379"/>
        <end position="409"/>
    </location>
</feature>
<dbReference type="SMART" id="SM00298">
    <property type="entry name" value="CHROMO"/>
    <property type="match status" value="2"/>
</dbReference>
<evidence type="ECO:0000256" key="2">
    <source>
        <dbReference type="SAM" id="MobiDB-lite"/>
    </source>
</evidence>
<feature type="compositionally biased region" description="Basic residues" evidence="2">
    <location>
        <begin position="398"/>
        <end position="409"/>
    </location>
</feature>
<dbReference type="Gene3D" id="2.40.50.40">
    <property type="match status" value="1"/>
</dbReference>
<dbReference type="PROSITE" id="PS50013">
    <property type="entry name" value="CHROMO_2"/>
    <property type="match status" value="2"/>
</dbReference>
<dbReference type="InterPro" id="IPR016197">
    <property type="entry name" value="Chromo-like_dom_sf"/>
</dbReference>
<name>A0A430LIE6_9HYPO</name>